<feature type="compositionally biased region" description="Basic and acidic residues" evidence="1">
    <location>
        <begin position="128"/>
        <end position="138"/>
    </location>
</feature>
<accession>A0AAV9JEU1</accession>
<feature type="region of interest" description="Disordered" evidence="1">
    <location>
        <begin position="71"/>
        <end position="250"/>
    </location>
</feature>
<gene>
    <name evidence="2" type="ORF">LTR36_004861</name>
</gene>
<reference evidence="2 3" key="1">
    <citation type="submission" date="2021-11" db="EMBL/GenBank/DDBJ databases">
        <title>Black yeast isolated from Biological Soil Crust.</title>
        <authorList>
            <person name="Kurbessoian T."/>
        </authorList>
    </citation>
    <scope>NUCLEOTIDE SEQUENCE [LARGE SCALE GENOMIC DNA]</scope>
    <source>
        <strain evidence="2 3">CCFEE 5522</strain>
    </source>
</reference>
<dbReference type="Proteomes" id="UP001324427">
    <property type="component" value="Unassembled WGS sequence"/>
</dbReference>
<name>A0AAV9JEU1_9PEZI</name>
<dbReference type="EMBL" id="JAVFHQ010000029">
    <property type="protein sequence ID" value="KAK4543828.1"/>
    <property type="molecule type" value="Genomic_DNA"/>
</dbReference>
<evidence type="ECO:0000256" key="1">
    <source>
        <dbReference type="SAM" id="MobiDB-lite"/>
    </source>
</evidence>
<proteinExistence type="predicted"/>
<comment type="caution">
    <text evidence="2">The sequence shown here is derived from an EMBL/GenBank/DDBJ whole genome shotgun (WGS) entry which is preliminary data.</text>
</comment>
<organism evidence="2 3">
    <name type="scientific">Oleoguttula mirabilis</name>
    <dbReference type="NCBI Taxonomy" id="1507867"/>
    <lineage>
        <taxon>Eukaryota</taxon>
        <taxon>Fungi</taxon>
        <taxon>Dikarya</taxon>
        <taxon>Ascomycota</taxon>
        <taxon>Pezizomycotina</taxon>
        <taxon>Dothideomycetes</taxon>
        <taxon>Dothideomycetidae</taxon>
        <taxon>Mycosphaerellales</taxon>
        <taxon>Teratosphaeriaceae</taxon>
        <taxon>Oleoguttula</taxon>
    </lineage>
</organism>
<keyword evidence="3" id="KW-1185">Reference proteome</keyword>
<dbReference type="AlphaFoldDB" id="A0AAV9JEU1"/>
<evidence type="ECO:0000313" key="2">
    <source>
        <dbReference type="EMBL" id="KAK4543828.1"/>
    </source>
</evidence>
<evidence type="ECO:0000313" key="3">
    <source>
        <dbReference type="Proteomes" id="UP001324427"/>
    </source>
</evidence>
<protein>
    <submittedName>
        <fullName evidence="2">Uncharacterized protein</fullName>
    </submittedName>
</protein>
<feature type="compositionally biased region" description="Acidic residues" evidence="1">
    <location>
        <begin position="106"/>
        <end position="117"/>
    </location>
</feature>
<sequence>MVPFAPADPNLEFRVEYYKINDANNALTCTTRNLSRPIGQRSDTCRALAETPVPFSATTHTRRGTCAFLGKSSRPQLLNPPSKKNKTPGSTQNIKPITRGRKPESADDFDDDDDDEDTRYQTPSKKPKTADNYRDRDMQNILPITRAATASRRWPMSSSPSLVMYPTPSKKPKSADDLGDDDEDTIYQTASKKPKSADDGDAMPSVHYAEQIALDGDDKDSITLKNEDDEDSDRLKNEEGEDCITQKADEDAIRLKSGLQSPREAWPHAKDSP</sequence>